<feature type="compositionally biased region" description="Gly residues" evidence="1">
    <location>
        <begin position="322"/>
        <end position="332"/>
    </location>
</feature>
<accession>A0A6J4URS5</accession>
<organism evidence="2">
    <name type="scientific">uncultured Thermomicrobiales bacterium</name>
    <dbReference type="NCBI Taxonomy" id="1645740"/>
    <lineage>
        <taxon>Bacteria</taxon>
        <taxon>Pseudomonadati</taxon>
        <taxon>Thermomicrobiota</taxon>
        <taxon>Thermomicrobia</taxon>
        <taxon>Thermomicrobiales</taxon>
        <taxon>environmental samples</taxon>
    </lineage>
</organism>
<feature type="non-terminal residue" evidence="2">
    <location>
        <position position="1"/>
    </location>
</feature>
<feature type="compositionally biased region" description="Basic and acidic residues" evidence="1">
    <location>
        <begin position="50"/>
        <end position="92"/>
    </location>
</feature>
<reference evidence="2" key="1">
    <citation type="submission" date="2020-02" db="EMBL/GenBank/DDBJ databases">
        <authorList>
            <person name="Meier V. D."/>
        </authorList>
    </citation>
    <scope>NUCLEOTIDE SEQUENCE</scope>
    <source>
        <strain evidence="2">AVDCRST_MAG87</strain>
    </source>
</reference>
<feature type="compositionally biased region" description="Basic and acidic residues" evidence="1">
    <location>
        <begin position="217"/>
        <end position="229"/>
    </location>
</feature>
<evidence type="ECO:0000256" key="1">
    <source>
        <dbReference type="SAM" id="MobiDB-lite"/>
    </source>
</evidence>
<feature type="non-terminal residue" evidence="2">
    <location>
        <position position="332"/>
    </location>
</feature>
<feature type="region of interest" description="Disordered" evidence="1">
    <location>
        <begin position="44"/>
        <end position="332"/>
    </location>
</feature>
<feature type="compositionally biased region" description="Basic and acidic residues" evidence="1">
    <location>
        <begin position="294"/>
        <end position="306"/>
    </location>
</feature>
<proteinExistence type="predicted"/>
<protein>
    <submittedName>
        <fullName evidence="2">Permease of the drug/metabolite transporter (DMT) superfamily</fullName>
    </submittedName>
</protein>
<feature type="compositionally biased region" description="Basic and acidic residues" evidence="1">
    <location>
        <begin position="197"/>
        <end position="209"/>
    </location>
</feature>
<gene>
    <name evidence="2" type="ORF">AVDCRST_MAG87-1211</name>
</gene>
<feature type="compositionally biased region" description="Basic and acidic residues" evidence="1">
    <location>
        <begin position="269"/>
        <end position="279"/>
    </location>
</feature>
<feature type="compositionally biased region" description="Basic and acidic residues" evidence="1">
    <location>
        <begin position="163"/>
        <end position="178"/>
    </location>
</feature>
<evidence type="ECO:0000313" key="2">
    <source>
        <dbReference type="EMBL" id="CAA9556051.1"/>
    </source>
</evidence>
<feature type="compositionally biased region" description="Basic and acidic residues" evidence="1">
    <location>
        <begin position="117"/>
        <end position="136"/>
    </location>
</feature>
<dbReference type="AlphaFoldDB" id="A0A6J4URS5"/>
<name>A0A6J4URS5_9BACT</name>
<feature type="compositionally biased region" description="Basic residues" evidence="1">
    <location>
        <begin position="142"/>
        <end position="162"/>
    </location>
</feature>
<sequence length="332" mass="37593">DDSADTDHCDNNRAARRVRDERDDLAAVARALRDLGRLVLLHQGRGRRFRAADDRARARPDRRPHPPLRDPGTRSADALDRCRLATVHRDEPAQQPYSLQPDRLGRNAYRQRAGRNPRRDRPDLHDRARPRPDGGRTSHPGPGRRRRARPARRDRHHRRRPPRDRQRQRAGASRDPRSRRLLCVLGHLRPSSQGHATPDRRDRADDLGQHHPPANRAPDRAALGERDSAPRFGRRGRRPGDALHRARLPPLLPDPGLVRRQQRLAGDLPDSRQLADPRRALPRRGNRPPPSARDGPDRRGDDRDRQPACPALEGTARAGPTRAGGTGNAHLM</sequence>
<dbReference type="EMBL" id="CADCWJ010000277">
    <property type="protein sequence ID" value="CAA9556051.1"/>
    <property type="molecule type" value="Genomic_DNA"/>
</dbReference>